<dbReference type="AlphaFoldDB" id="A0AA39Y7Q2"/>
<keyword evidence="3" id="KW-1185">Reference proteome</keyword>
<reference evidence="2" key="1">
    <citation type="submission" date="2023-06" db="EMBL/GenBank/DDBJ databases">
        <title>Genome-scale phylogeny and comparative genomics of the fungal order Sordariales.</title>
        <authorList>
            <consortium name="Lawrence Berkeley National Laboratory"/>
            <person name="Hensen N."/>
            <person name="Bonometti L."/>
            <person name="Westerberg I."/>
            <person name="Brannstrom I.O."/>
            <person name="Guillou S."/>
            <person name="Cros-Aarteil S."/>
            <person name="Calhoun S."/>
            <person name="Haridas S."/>
            <person name="Kuo A."/>
            <person name="Mondo S."/>
            <person name="Pangilinan J."/>
            <person name="Riley R."/>
            <person name="Labutti K."/>
            <person name="Andreopoulos B."/>
            <person name="Lipzen A."/>
            <person name="Chen C."/>
            <person name="Yanf M."/>
            <person name="Daum C."/>
            <person name="Ng V."/>
            <person name="Clum A."/>
            <person name="Steindorff A."/>
            <person name="Ohm R."/>
            <person name="Martin F."/>
            <person name="Silar P."/>
            <person name="Natvig D."/>
            <person name="Lalanne C."/>
            <person name="Gautier V."/>
            <person name="Ament-Velasquez S.L."/>
            <person name="Kruys A."/>
            <person name="Hutchinson M.I."/>
            <person name="Powell A.J."/>
            <person name="Barry K."/>
            <person name="Miller A.N."/>
            <person name="Grigoriev I.V."/>
            <person name="Debuchy R."/>
            <person name="Gladieux P."/>
            <person name="Thoren M.H."/>
            <person name="Johannesson H."/>
        </authorList>
    </citation>
    <scope>NUCLEOTIDE SEQUENCE</scope>
    <source>
        <strain evidence="2">SMH2532-1</strain>
    </source>
</reference>
<evidence type="ECO:0000313" key="3">
    <source>
        <dbReference type="Proteomes" id="UP001174936"/>
    </source>
</evidence>
<comment type="caution">
    <text evidence="2">The sequence shown here is derived from an EMBL/GenBank/DDBJ whole genome shotgun (WGS) entry which is preliminary data.</text>
</comment>
<name>A0AA39Y7Q2_9PEZI</name>
<accession>A0AA39Y7Q2</accession>
<proteinExistence type="predicted"/>
<evidence type="ECO:0000256" key="1">
    <source>
        <dbReference type="SAM" id="MobiDB-lite"/>
    </source>
</evidence>
<organism evidence="2 3">
    <name type="scientific">Cercophora newfieldiana</name>
    <dbReference type="NCBI Taxonomy" id="92897"/>
    <lineage>
        <taxon>Eukaryota</taxon>
        <taxon>Fungi</taxon>
        <taxon>Dikarya</taxon>
        <taxon>Ascomycota</taxon>
        <taxon>Pezizomycotina</taxon>
        <taxon>Sordariomycetes</taxon>
        <taxon>Sordariomycetidae</taxon>
        <taxon>Sordariales</taxon>
        <taxon>Lasiosphaeriaceae</taxon>
        <taxon>Cercophora</taxon>
    </lineage>
</organism>
<feature type="region of interest" description="Disordered" evidence="1">
    <location>
        <begin position="37"/>
        <end position="58"/>
    </location>
</feature>
<dbReference type="Proteomes" id="UP001174936">
    <property type="component" value="Unassembled WGS sequence"/>
</dbReference>
<protein>
    <submittedName>
        <fullName evidence="2">Uncharacterized protein</fullName>
    </submittedName>
</protein>
<evidence type="ECO:0000313" key="2">
    <source>
        <dbReference type="EMBL" id="KAK0646392.1"/>
    </source>
</evidence>
<dbReference type="EMBL" id="JAULSV010000004">
    <property type="protein sequence ID" value="KAK0646392.1"/>
    <property type="molecule type" value="Genomic_DNA"/>
</dbReference>
<sequence length="73" mass="8306">MKRRRHMHPAPSSNCFMCCSQSKTSTKDVNMVVLRRPAGSNPHQARARKFATVETGPSSKHEIRLRRLVSCQL</sequence>
<gene>
    <name evidence="2" type="ORF">B0T16DRAFT_413331</name>
</gene>